<keyword evidence="2" id="KW-1185">Reference proteome</keyword>
<evidence type="ECO:0000313" key="2">
    <source>
        <dbReference type="Proteomes" id="UP000821865"/>
    </source>
</evidence>
<reference evidence="1" key="1">
    <citation type="submission" date="2020-05" db="EMBL/GenBank/DDBJ databases">
        <title>Large-scale comparative analyses of tick genomes elucidate their genetic diversity and vector capacities.</title>
        <authorList>
            <person name="Jia N."/>
            <person name="Wang J."/>
            <person name="Shi W."/>
            <person name="Du L."/>
            <person name="Sun Y."/>
            <person name="Zhan W."/>
            <person name="Jiang J."/>
            <person name="Wang Q."/>
            <person name="Zhang B."/>
            <person name="Ji P."/>
            <person name="Sakyi L.B."/>
            <person name="Cui X."/>
            <person name="Yuan T."/>
            <person name="Jiang B."/>
            <person name="Yang W."/>
            <person name="Lam T.T.-Y."/>
            <person name="Chang Q."/>
            <person name="Ding S."/>
            <person name="Wang X."/>
            <person name="Zhu J."/>
            <person name="Ruan X."/>
            <person name="Zhao L."/>
            <person name="Wei J."/>
            <person name="Que T."/>
            <person name="Du C."/>
            <person name="Cheng J."/>
            <person name="Dai P."/>
            <person name="Han X."/>
            <person name="Huang E."/>
            <person name="Gao Y."/>
            <person name="Liu J."/>
            <person name="Shao H."/>
            <person name="Ye R."/>
            <person name="Li L."/>
            <person name="Wei W."/>
            <person name="Wang X."/>
            <person name="Wang C."/>
            <person name="Yang T."/>
            <person name="Huo Q."/>
            <person name="Li W."/>
            <person name="Guo W."/>
            <person name="Chen H."/>
            <person name="Zhou L."/>
            <person name="Ni X."/>
            <person name="Tian J."/>
            <person name="Zhou Y."/>
            <person name="Sheng Y."/>
            <person name="Liu T."/>
            <person name="Pan Y."/>
            <person name="Xia L."/>
            <person name="Li J."/>
            <person name="Zhao F."/>
            <person name="Cao W."/>
        </authorList>
    </citation>
    <scope>NUCLEOTIDE SEQUENCE</scope>
    <source>
        <strain evidence="1">Dsil-2018</strain>
    </source>
</reference>
<evidence type="ECO:0000313" key="1">
    <source>
        <dbReference type="EMBL" id="KAH7953252.1"/>
    </source>
</evidence>
<protein>
    <submittedName>
        <fullName evidence="1">Uncharacterized protein</fullName>
    </submittedName>
</protein>
<dbReference type="EMBL" id="CM023473">
    <property type="protein sequence ID" value="KAH7953252.1"/>
    <property type="molecule type" value="Genomic_DNA"/>
</dbReference>
<sequence length="642" mass="70921">MMETELICYPYKPTVQVCKICLLTGHRTDVCPTPNVNVCAKCGAREPTLGHHCTPKCAICDGEHPTGDSLCKKKLKSVAPPRKSRIEQPTKRGDQPQWTCDANSDSEFSQLELHKHRWFSSEREEEHQSRSRSPSPSSSRSRSRSTNQWQINNGSTVSAPPPPPGSSSLKKKNKSGGPKNKTGSLQAMESKDPQAAGRTNKNQVQPASTLEQGQLELAFVHFRPEPWGQSLARDRQDGGSGEVPGVATPWKAAALRQFIKNFEIAPDVICLQEVGAKPAKMQGYYTLSDPQNSKVATLTRVKELSLNPSTLRKPKSCPIFDKLTRKPPVFHARRTGKTETILVISLGRRCHSTSNTPTAGSAAPLFDRRWKPVSSASKSDIGRMCARSLSAALQAKWTPPPPKKKKSNTKKSSKELPPPLKGKEHWPALPDTIYIYLTIKISAKPGERCGGAFPSKYGRTSTRQAQELRQGRNPLRRSTYIDLNDRITDLETKTGQTFFALETRITHLETRMTNIESKIDELKNRHLRGPFSARERQQPAAPYDADRQWALLEGPFHRAPVQQLSLTSPTNDPAPRSILASCNAVTKATIALGSIFEDTCTSNAQREPRGASCSQGRYLFIPSERASLKSKHLTCRTAAGLG</sequence>
<accession>A0ACB8CVU4</accession>
<name>A0ACB8CVU4_DERSI</name>
<dbReference type="Proteomes" id="UP000821865">
    <property type="component" value="Chromosome 4"/>
</dbReference>
<organism evidence="1 2">
    <name type="scientific">Dermacentor silvarum</name>
    <name type="common">Tick</name>
    <dbReference type="NCBI Taxonomy" id="543639"/>
    <lineage>
        <taxon>Eukaryota</taxon>
        <taxon>Metazoa</taxon>
        <taxon>Ecdysozoa</taxon>
        <taxon>Arthropoda</taxon>
        <taxon>Chelicerata</taxon>
        <taxon>Arachnida</taxon>
        <taxon>Acari</taxon>
        <taxon>Parasitiformes</taxon>
        <taxon>Ixodida</taxon>
        <taxon>Ixodoidea</taxon>
        <taxon>Ixodidae</taxon>
        <taxon>Rhipicephalinae</taxon>
        <taxon>Dermacentor</taxon>
    </lineage>
</organism>
<comment type="caution">
    <text evidence="1">The sequence shown here is derived from an EMBL/GenBank/DDBJ whole genome shotgun (WGS) entry which is preliminary data.</text>
</comment>
<gene>
    <name evidence="1" type="ORF">HPB49_006462</name>
</gene>
<proteinExistence type="predicted"/>